<proteinExistence type="inferred from homology"/>
<dbReference type="InterPro" id="IPR011034">
    <property type="entry name" value="Formyl_transferase-like_C_sf"/>
</dbReference>
<dbReference type="Proteomes" id="UP000184207">
    <property type="component" value="Unassembled WGS sequence"/>
</dbReference>
<evidence type="ECO:0000259" key="7">
    <source>
        <dbReference type="Pfam" id="PF02911"/>
    </source>
</evidence>
<feature type="domain" description="Formyl transferase N-terminal" evidence="6">
    <location>
        <begin position="11"/>
        <end position="182"/>
    </location>
</feature>
<dbReference type="Pfam" id="PF00551">
    <property type="entry name" value="Formyl_trans_N"/>
    <property type="match status" value="1"/>
</dbReference>
<evidence type="ECO:0000256" key="2">
    <source>
        <dbReference type="ARBA" id="ARBA00012261"/>
    </source>
</evidence>
<evidence type="ECO:0000313" key="9">
    <source>
        <dbReference type="Proteomes" id="UP000184207"/>
    </source>
</evidence>
<dbReference type="Gene3D" id="3.40.50.12230">
    <property type="match status" value="1"/>
</dbReference>
<dbReference type="STRING" id="1121883.SAMN02745226_01888"/>
<dbReference type="Pfam" id="PF02911">
    <property type="entry name" value="Formyl_trans_C"/>
    <property type="match status" value="1"/>
</dbReference>
<dbReference type="InterPro" id="IPR044135">
    <property type="entry name" value="Met-tRNA-FMT_C"/>
</dbReference>
<dbReference type="GO" id="GO:0005829">
    <property type="term" value="C:cytosol"/>
    <property type="evidence" value="ECO:0007669"/>
    <property type="project" value="TreeGrafter"/>
</dbReference>
<feature type="binding site" evidence="5">
    <location>
        <begin position="115"/>
        <end position="118"/>
    </location>
    <ligand>
        <name>(6S)-5,6,7,8-tetrahydrofolate</name>
        <dbReference type="ChEBI" id="CHEBI:57453"/>
    </ligand>
</feature>
<evidence type="ECO:0000259" key="6">
    <source>
        <dbReference type="Pfam" id="PF00551"/>
    </source>
</evidence>
<organism evidence="8 9">
    <name type="scientific">Fervidobacterium gondwanense DSM 13020</name>
    <dbReference type="NCBI Taxonomy" id="1121883"/>
    <lineage>
        <taxon>Bacteria</taxon>
        <taxon>Thermotogati</taxon>
        <taxon>Thermotogota</taxon>
        <taxon>Thermotogae</taxon>
        <taxon>Thermotogales</taxon>
        <taxon>Fervidobacteriaceae</taxon>
        <taxon>Fervidobacterium</taxon>
    </lineage>
</organism>
<gene>
    <name evidence="5" type="primary">fmt</name>
    <name evidence="8" type="ORF">SAMN02745226_01888</name>
</gene>
<evidence type="ECO:0000256" key="3">
    <source>
        <dbReference type="ARBA" id="ARBA00022679"/>
    </source>
</evidence>
<evidence type="ECO:0000256" key="5">
    <source>
        <dbReference type="HAMAP-Rule" id="MF_00182"/>
    </source>
</evidence>
<keyword evidence="3 5" id="KW-0808">Transferase</keyword>
<dbReference type="EC" id="2.1.2.9" evidence="2 5"/>
<dbReference type="SUPFAM" id="SSF53328">
    <property type="entry name" value="Formyltransferase"/>
    <property type="match status" value="1"/>
</dbReference>
<keyword evidence="4 5" id="KW-0648">Protein biosynthesis</keyword>
<comment type="catalytic activity">
    <reaction evidence="5">
        <text>L-methionyl-tRNA(fMet) + (6R)-10-formyltetrahydrofolate = N-formyl-L-methionyl-tRNA(fMet) + (6S)-5,6,7,8-tetrahydrofolate + H(+)</text>
        <dbReference type="Rhea" id="RHEA:24380"/>
        <dbReference type="Rhea" id="RHEA-COMP:9952"/>
        <dbReference type="Rhea" id="RHEA-COMP:9953"/>
        <dbReference type="ChEBI" id="CHEBI:15378"/>
        <dbReference type="ChEBI" id="CHEBI:57453"/>
        <dbReference type="ChEBI" id="CHEBI:78530"/>
        <dbReference type="ChEBI" id="CHEBI:78844"/>
        <dbReference type="ChEBI" id="CHEBI:195366"/>
        <dbReference type="EC" id="2.1.2.9"/>
    </reaction>
</comment>
<dbReference type="InterPro" id="IPR036477">
    <property type="entry name" value="Formyl_transf_N_sf"/>
</dbReference>
<dbReference type="RefSeq" id="WP_072760876.1">
    <property type="nucleotide sequence ID" value="NZ_FRDJ01000015.1"/>
</dbReference>
<name>A0A1M7TDW5_FERGO</name>
<dbReference type="HAMAP" id="MF_00182">
    <property type="entry name" value="Formyl_trans"/>
    <property type="match status" value="1"/>
</dbReference>
<dbReference type="InterPro" id="IPR041711">
    <property type="entry name" value="Met-tRNA-FMT_N"/>
</dbReference>
<dbReference type="NCBIfam" id="TIGR00460">
    <property type="entry name" value="fmt"/>
    <property type="match status" value="1"/>
</dbReference>
<dbReference type="InterPro" id="IPR005793">
    <property type="entry name" value="Formyl_trans_C"/>
</dbReference>
<accession>A0A1M7TDW5</accession>
<keyword evidence="9" id="KW-1185">Reference proteome</keyword>
<evidence type="ECO:0000256" key="1">
    <source>
        <dbReference type="ARBA" id="ARBA00010699"/>
    </source>
</evidence>
<dbReference type="PANTHER" id="PTHR11138">
    <property type="entry name" value="METHIONYL-TRNA FORMYLTRANSFERASE"/>
    <property type="match status" value="1"/>
</dbReference>
<dbReference type="InterPro" id="IPR005794">
    <property type="entry name" value="Fmt"/>
</dbReference>
<sequence>MDSSKNGKDLRILFLGTPEFAAIHLEFLLKNGYNVVAVISQADKPRGRGQKLLPTPVKEIALKYNLPVFQPKNLTKEGMEIIEQFKPDIGIVVAYGRLLKKPFLDAIPFYNIHTSLLPKYRGAAPMQRCLENGENVTGVTIFKISEGMDDGDIALQSAFEVGECETLGELYEKMTIYGTKLLDEFLKNYPVPLTPQDHSQATYASKIEKEDLYVDFSKSAEQVRNKIRSYDPVPGAKAVINGVEVKLYGACGTEKDIKTAEIGEIINISKELGGLIKCGENALWVKCIQFPGKSRITFADARNGGMIKEGMLFQRTVKFAKDGTRE</sequence>
<dbReference type="OrthoDB" id="9802815at2"/>
<dbReference type="SUPFAM" id="SSF50486">
    <property type="entry name" value="FMT C-terminal domain-like"/>
    <property type="match status" value="1"/>
</dbReference>
<dbReference type="PANTHER" id="PTHR11138:SF5">
    <property type="entry name" value="METHIONYL-TRNA FORMYLTRANSFERASE, MITOCHONDRIAL"/>
    <property type="match status" value="1"/>
</dbReference>
<reference evidence="9" key="1">
    <citation type="submission" date="2016-12" db="EMBL/GenBank/DDBJ databases">
        <authorList>
            <person name="Varghese N."/>
            <person name="Submissions S."/>
        </authorList>
    </citation>
    <scope>NUCLEOTIDE SEQUENCE [LARGE SCALE GENOMIC DNA]</scope>
    <source>
        <strain evidence="9">DSM 13020</strain>
    </source>
</reference>
<protein>
    <recommendedName>
        <fullName evidence="2 5">Methionyl-tRNA formyltransferase</fullName>
        <ecNumber evidence="2 5">2.1.2.9</ecNumber>
    </recommendedName>
</protein>
<dbReference type="InterPro" id="IPR002376">
    <property type="entry name" value="Formyl_transf_N"/>
</dbReference>
<dbReference type="AlphaFoldDB" id="A0A1M7TDW5"/>
<dbReference type="CDD" id="cd08704">
    <property type="entry name" value="Met_tRNA_FMT_C"/>
    <property type="match status" value="1"/>
</dbReference>
<comment type="function">
    <text evidence="5">Attaches a formyl group to the free amino group of methionyl-tRNA(fMet). The formyl group appears to play a dual role in the initiator identity of N-formylmethionyl-tRNA by promoting its recognition by IF2 and preventing the misappropriation of this tRNA by the elongation apparatus.</text>
</comment>
<evidence type="ECO:0000256" key="4">
    <source>
        <dbReference type="ARBA" id="ARBA00022917"/>
    </source>
</evidence>
<feature type="domain" description="Formyl transferase C-terminal" evidence="7">
    <location>
        <begin position="206"/>
        <end position="303"/>
    </location>
</feature>
<dbReference type="EMBL" id="FRDJ01000015">
    <property type="protein sequence ID" value="SHN68877.1"/>
    <property type="molecule type" value="Genomic_DNA"/>
</dbReference>
<comment type="similarity">
    <text evidence="1 5">Belongs to the Fmt family.</text>
</comment>
<evidence type="ECO:0000313" key="8">
    <source>
        <dbReference type="EMBL" id="SHN68877.1"/>
    </source>
</evidence>
<dbReference type="GO" id="GO:0004479">
    <property type="term" value="F:methionyl-tRNA formyltransferase activity"/>
    <property type="evidence" value="ECO:0007669"/>
    <property type="project" value="UniProtKB-UniRule"/>
</dbReference>
<dbReference type="CDD" id="cd08646">
    <property type="entry name" value="FMT_core_Met-tRNA-FMT_N"/>
    <property type="match status" value="1"/>
</dbReference>